<evidence type="ECO:0000313" key="8">
    <source>
        <dbReference type="Proteomes" id="UP000284021"/>
    </source>
</evidence>
<keyword evidence="8" id="KW-1185">Reference proteome</keyword>
<comment type="similarity">
    <text evidence="1">In the C-terminal section; belongs to the class-I pyridoxal-phosphate-dependent aminotransferase family.</text>
</comment>
<dbReference type="GO" id="GO:0030170">
    <property type="term" value="F:pyridoxal phosphate binding"/>
    <property type="evidence" value="ECO:0007669"/>
    <property type="project" value="InterPro"/>
</dbReference>
<dbReference type="Gene3D" id="1.10.10.10">
    <property type="entry name" value="Winged helix-like DNA-binding domain superfamily/Winged helix DNA-binding domain"/>
    <property type="match status" value="1"/>
</dbReference>
<evidence type="ECO:0000259" key="6">
    <source>
        <dbReference type="PROSITE" id="PS50949"/>
    </source>
</evidence>
<dbReference type="GO" id="GO:0003700">
    <property type="term" value="F:DNA-binding transcription factor activity"/>
    <property type="evidence" value="ECO:0007669"/>
    <property type="project" value="InterPro"/>
</dbReference>
<dbReference type="InterPro" id="IPR015421">
    <property type="entry name" value="PyrdxlP-dep_Trfase_major"/>
</dbReference>
<accession>A0A418X9V9</accession>
<dbReference type="InterPro" id="IPR000524">
    <property type="entry name" value="Tscrpt_reg_HTH_GntR"/>
</dbReference>
<dbReference type="InterPro" id="IPR036388">
    <property type="entry name" value="WH-like_DNA-bd_sf"/>
</dbReference>
<keyword evidence="7" id="KW-0808">Transferase</keyword>
<sequence>MAVKTNIDMVSIVREGLSSGQGVKYKRLSDAIEAGILDGVIEPGCKLPPHRMLADNLGVTIGTISRAYGELEKLGLVVARVGDGTFVRKRGLERKRDEGFRNFSDEPRQYFDMSRNTHIPGQETAFLAQSFQTLANNPKVLQDISLYTPDAGLPRYRAAGARWLKQREFAPSPDQVICVNGGQHGLLCALMGLLRPGDTVVTEQLTYPGLITAARMLGIRLIGLDMDDEGVLPSALEEVCRTHRVSALYCTPTIQNPTTAVLSIARREAVAKVCREHNLLILEDEAHGVLVEDRLPPLSYFAPERTILISSLSKAVSAGLRVGYLHAPQALMSRLAAALRSTCWMATPLTLELATTWIENGTAAYLLQQQIYEVGRRKALVEDLLAGLAYKTHLNSPHFWIEVPEPWRASEIEAELKQSNYLVATAEAFAVGHAAVPQFIRASICNTSGDDQLLREGFDALATALGKGEGRFCL</sequence>
<dbReference type="AlphaFoldDB" id="A0A418X9V9"/>
<dbReference type="Gene3D" id="3.40.640.10">
    <property type="entry name" value="Type I PLP-dependent aspartate aminotransferase-like (Major domain)"/>
    <property type="match status" value="1"/>
</dbReference>
<dbReference type="Pfam" id="PF00392">
    <property type="entry name" value="GntR"/>
    <property type="match status" value="1"/>
</dbReference>
<dbReference type="RefSeq" id="WP_119957056.1">
    <property type="nucleotide sequence ID" value="NZ_QYUR01000008.1"/>
</dbReference>
<dbReference type="GO" id="GO:0003677">
    <property type="term" value="F:DNA binding"/>
    <property type="evidence" value="ECO:0007669"/>
    <property type="project" value="UniProtKB-KW"/>
</dbReference>
<dbReference type="InterPro" id="IPR015424">
    <property type="entry name" value="PyrdxlP-dep_Trfase"/>
</dbReference>
<dbReference type="InterPro" id="IPR051446">
    <property type="entry name" value="HTH_trans_reg/aminotransferase"/>
</dbReference>
<dbReference type="OrthoDB" id="9804020at2"/>
<dbReference type="CDD" id="cd07377">
    <property type="entry name" value="WHTH_GntR"/>
    <property type="match status" value="1"/>
</dbReference>
<reference evidence="7 8" key="1">
    <citation type="submission" date="2018-09" db="EMBL/GenBank/DDBJ databases">
        <authorList>
            <person name="Zhu H."/>
        </authorList>
    </citation>
    <scope>NUCLEOTIDE SEQUENCE [LARGE SCALE GENOMIC DNA]</scope>
    <source>
        <strain evidence="7 8">K1S02-6</strain>
    </source>
</reference>
<dbReference type="InterPro" id="IPR004839">
    <property type="entry name" value="Aminotransferase_I/II_large"/>
</dbReference>
<dbReference type="Gene3D" id="3.90.1150.10">
    <property type="entry name" value="Aspartate Aminotransferase, domain 1"/>
    <property type="match status" value="1"/>
</dbReference>
<dbReference type="CDD" id="cd00609">
    <property type="entry name" value="AAT_like"/>
    <property type="match status" value="1"/>
</dbReference>
<evidence type="ECO:0000256" key="1">
    <source>
        <dbReference type="ARBA" id="ARBA00005384"/>
    </source>
</evidence>
<dbReference type="PANTHER" id="PTHR46577:SF1">
    <property type="entry name" value="HTH-TYPE TRANSCRIPTIONAL REGULATORY PROTEIN GABR"/>
    <property type="match status" value="1"/>
</dbReference>
<dbReference type="InterPro" id="IPR036390">
    <property type="entry name" value="WH_DNA-bd_sf"/>
</dbReference>
<gene>
    <name evidence="7" type="ORF">D3879_21980</name>
</gene>
<dbReference type="SUPFAM" id="SSF53383">
    <property type="entry name" value="PLP-dependent transferases"/>
    <property type="match status" value="1"/>
</dbReference>
<dbReference type="Proteomes" id="UP000284021">
    <property type="component" value="Unassembled WGS sequence"/>
</dbReference>
<dbReference type="InterPro" id="IPR015422">
    <property type="entry name" value="PyrdxlP-dep_Trfase_small"/>
</dbReference>
<proteinExistence type="inferred from homology"/>
<keyword evidence="7" id="KW-0032">Aminotransferase</keyword>
<keyword evidence="5" id="KW-0804">Transcription</keyword>
<dbReference type="EMBL" id="QYUR01000008">
    <property type="protein sequence ID" value="RJG09279.1"/>
    <property type="molecule type" value="Genomic_DNA"/>
</dbReference>
<protein>
    <submittedName>
        <fullName evidence="7">PLP-dependent aminotransferase family protein</fullName>
    </submittedName>
</protein>
<dbReference type="PANTHER" id="PTHR46577">
    <property type="entry name" value="HTH-TYPE TRANSCRIPTIONAL REGULATORY PROTEIN GABR"/>
    <property type="match status" value="1"/>
</dbReference>
<evidence type="ECO:0000313" key="7">
    <source>
        <dbReference type="EMBL" id="RJG09279.1"/>
    </source>
</evidence>
<evidence type="ECO:0000256" key="3">
    <source>
        <dbReference type="ARBA" id="ARBA00023015"/>
    </source>
</evidence>
<dbReference type="GO" id="GO:0008483">
    <property type="term" value="F:transaminase activity"/>
    <property type="evidence" value="ECO:0007669"/>
    <property type="project" value="UniProtKB-KW"/>
</dbReference>
<keyword evidence="4" id="KW-0238">DNA-binding</keyword>
<dbReference type="Pfam" id="PF00155">
    <property type="entry name" value="Aminotran_1_2"/>
    <property type="match status" value="1"/>
</dbReference>
<keyword evidence="3" id="KW-0805">Transcription regulation</keyword>
<evidence type="ECO:0000256" key="2">
    <source>
        <dbReference type="ARBA" id="ARBA00022898"/>
    </source>
</evidence>
<evidence type="ECO:0000256" key="4">
    <source>
        <dbReference type="ARBA" id="ARBA00023125"/>
    </source>
</evidence>
<dbReference type="PROSITE" id="PS50949">
    <property type="entry name" value="HTH_GNTR"/>
    <property type="match status" value="1"/>
</dbReference>
<dbReference type="SUPFAM" id="SSF46785">
    <property type="entry name" value="Winged helix' DNA-binding domain"/>
    <property type="match status" value="1"/>
</dbReference>
<evidence type="ECO:0000256" key="5">
    <source>
        <dbReference type="ARBA" id="ARBA00023163"/>
    </source>
</evidence>
<organism evidence="7 8">
    <name type="scientific">Pseudomonas cavernicola</name>
    <dbReference type="NCBI Taxonomy" id="2320866"/>
    <lineage>
        <taxon>Bacteria</taxon>
        <taxon>Pseudomonadati</taxon>
        <taxon>Pseudomonadota</taxon>
        <taxon>Gammaproteobacteria</taxon>
        <taxon>Pseudomonadales</taxon>
        <taxon>Pseudomonadaceae</taxon>
        <taxon>Pseudomonas</taxon>
    </lineage>
</organism>
<comment type="caution">
    <text evidence="7">The sequence shown here is derived from an EMBL/GenBank/DDBJ whole genome shotgun (WGS) entry which is preliminary data.</text>
</comment>
<name>A0A418X9V9_9PSED</name>
<keyword evidence="2" id="KW-0663">Pyridoxal phosphate</keyword>
<feature type="domain" description="HTH gntR-type" evidence="6">
    <location>
        <begin position="22"/>
        <end position="90"/>
    </location>
</feature>
<dbReference type="SMART" id="SM00345">
    <property type="entry name" value="HTH_GNTR"/>
    <property type="match status" value="1"/>
</dbReference>